<evidence type="ECO:0000256" key="5">
    <source>
        <dbReference type="PROSITE-ProRule" id="PRU00533"/>
    </source>
</evidence>
<organism evidence="7 8">
    <name type="scientific">Bradyrhizobium frederickii</name>
    <dbReference type="NCBI Taxonomy" id="2560054"/>
    <lineage>
        <taxon>Bacteria</taxon>
        <taxon>Pseudomonadati</taxon>
        <taxon>Pseudomonadota</taxon>
        <taxon>Alphaproteobacteria</taxon>
        <taxon>Hyphomicrobiales</taxon>
        <taxon>Nitrobacteraceae</taxon>
        <taxon>Bradyrhizobium</taxon>
    </lineage>
</organism>
<evidence type="ECO:0000256" key="4">
    <source>
        <dbReference type="ARBA" id="ARBA00022929"/>
    </source>
</evidence>
<evidence type="ECO:0000313" key="7">
    <source>
        <dbReference type="EMBL" id="TFV77027.1"/>
    </source>
</evidence>
<evidence type="ECO:0000313" key="8">
    <source>
        <dbReference type="Proteomes" id="UP000297700"/>
    </source>
</evidence>
<dbReference type="Pfam" id="PF00765">
    <property type="entry name" value="Autoind_synth"/>
    <property type="match status" value="1"/>
</dbReference>
<evidence type="ECO:0000256" key="3">
    <source>
        <dbReference type="ARBA" id="ARBA00022691"/>
    </source>
</evidence>
<keyword evidence="2 7" id="KW-0808">Transferase</keyword>
<dbReference type="Gene3D" id="3.40.630.30">
    <property type="match status" value="1"/>
</dbReference>
<keyword evidence="4 5" id="KW-0071">Autoinducer synthesis</keyword>
<dbReference type="PRINTS" id="PR01549">
    <property type="entry name" value="AUTOINDCRSYN"/>
</dbReference>
<proteinExistence type="inferred from homology"/>
<feature type="domain" description="N-acetyltransferase" evidence="6">
    <location>
        <begin position="11"/>
        <end position="178"/>
    </location>
</feature>
<dbReference type="PROSITE" id="PS51186">
    <property type="entry name" value="GNAT"/>
    <property type="match status" value="1"/>
</dbReference>
<sequence length="223" mass="25669">MGEFMIHVISAVNRHLYEDVLEQHFRVRHEIFVEERKWEALRKPDGREIDTYDNDDAVYLLALENRRVLGGSRLYPTTRPTMMSEVFPHLASVCGCPSDPLVWEWSRFFVSRERRDGAFNLQLMAAAQEFCLEQGIERLCLVMETWWLPRFHDIGFVVVPLGLPALVENSWTMAATIEVRQESLDVVRDRIGMTSVVQQDGPRIDCIARANFCGLAAAQRKSA</sequence>
<name>A0A4Y9PBP3_9BRAD</name>
<dbReference type="SUPFAM" id="SSF55729">
    <property type="entry name" value="Acyl-CoA N-acyltransferases (Nat)"/>
    <property type="match status" value="1"/>
</dbReference>
<comment type="caution">
    <text evidence="7">The sequence shown here is derived from an EMBL/GenBank/DDBJ whole genome shotgun (WGS) entry which is preliminary data.</text>
</comment>
<dbReference type="PANTHER" id="PTHR39322:SF1">
    <property type="entry name" value="ISOVALERYL-HOMOSERINE LACTONE SYNTHASE"/>
    <property type="match status" value="1"/>
</dbReference>
<dbReference type="GO" id="GO:0016747">
    <property type="term" value="F:acyltransferase activity, transferring groups other than amino-acyl groups"/>
    <property type="evidence" value="ECO:0007669"/>
    <property type="project" value="InterPro"/>
</dbReference>
<dbReference type="Proteomes" id="UP000297700">
    <property type="component" value="Unassembled WGS sequence"/>
</dbReference>
<protein>
    <submittedName>
        <fullName evidence="7">GNAT family N-acetyltransferase</fullName>
    </submittedName>
</protein>
<keyword evidence="1 5" id="KW-0673">Quorum sensing</keyword>
<comment type="similarity">
    <text evidence="5">Belongs to the autoinducer synthase family.</text>
</comment>
<dbReference type="InterPro" id="IPR000182">
    <property type="entry name" value="GNAT_dom"/>
</dbReference>
<reference evidence="7 8" key="1">
    <citation type="submission" date="2019-03" db="EMBL/GenBank/DDBJ databases">
        <title>Bradyrhizobium strains diversity.</title>
        <authorList>
            <person name="Urquiaga M.C.O."/>
            <person name="Hungria M."/>
            <person name="Delamuta J.R.M."/>
            <person name="Klepa M.S."/>
        </authorList>
    </citation>
    <scope>NUCLEOTIDE SEQUENCE [LARGE SCALE GENOMIC DNA]</scope>
    <source>
        <strain evidence="7 8">CNPSo 3426</strain>
    </source>
</reference>
<gene>
    <name evidence="7" type="ORF">E4K64_10030</name>
</gene>
<evidence type="ECO:0000259" key="6">
    <source>
        <dbReference type="PROSITE" id="PS51186"/>
    </source>
</evidence>
<evidence type="ECO:0000256" key="1">
    <source>
        <dbReference type="ARBA" id="ARBA00022654"/>
    </source>
</evidence>
<dbReference type="InterPro" id="IPR001690">
    <property type="entry name" value="Autoind_synthase"/>
</dbReference>
<dbReference type="PANTHER" id="PTHR39322">
    <property type="entry name" value="ACYL-HOMOSERINE-LACTONE SYNTHASE"/>
    <property type="match status" value="1"/>
</dbReference>
<dbReference type="EMBL" id="SPQS01000005">
    <property type="protein sequence ID" value="TFV77027.1"/>
    <property type="molecule type" value="Genomic_DNA"/>
</dbReference>
<dbReference type="InterPro" id="IPR016181">
    <property type="entry name" value="Acyl_CoA_acyltransferase"/>
</dbReference>
<accession>A0A4Y9PBP3</accession>
<keyword evidence="3" id="KW-0949">S-adenosyl-L-methionine</keyword>
<dbReference type="GO" id="GO:0007165">
    <property type="term" value="P:signal transduction"/>
    <property type="evidence" value="ECO:0007669"/>
    <property type="project" value="TreeGrafter"/>
</dbReference>
<dbReference type="PROSITE" id="PS51187">
    <property type="entry name" value="AUTOINDUCER_SYNTH_2"/>
    <property type="match status" value="1"/>
</dbReference>
<dbReference type="AlphaFoldDB" id="A0A4Y9PBP3"/>
<dbReference type="GO" id="GO:0009372">
    <property type="term" value="P:quorum sensing"/>
    <property type="evidence" value="ECO:0007669"/>
    <property type="project" value="UniProtKB-UniRule"/>
</dbReference>
<evidence type="ECO:0000256" key="2">
    <source>
        <dbReference type="ARBA" id="ARBA00022679"/>
    </source>
</evidence>